<dbReference type="EMBL" id="CP003273">
    <property type="protein sequence ID" value="AGL00863.1"/>
    <property type="molecule type" value="Genomic_DNA"/>
</dbReference>
<dbReference type="HOGENOM" id="CLU_1188413_0_0_9"/>
<feature type="chain" id="PRO_5005709078" description="DUF5667 domain-containing protein" evidence="1">
    <location>
        <begin position="26"/>
        <end position="233"/>
    </location>
</feature>
<keyword evidence="1" id="KW-0732">Signal</keyword>
<feature type="signal peptide" evidence="1">
    <location>
        <begin position="1"/>
        <end position="25"/>
    </location>
</feature>
<dbReference type="eggNOG" id="ENOG503359E">
    <property type="taxonomic scope" value="Bacteria"/>
</dbReference>
<keyword evidence="3" id="KW-1185">Reference proteome</keyword>
<accession>R4KCF2</accession>
<evidence type="ECO:0000313" key="2">
    <source>
        <dbReference type="EMBL" id="AGL00863.1"/>
    </source>
</evidence>
<name>R4KCF2_9FIRM</name>
<evidence type="ECO:0008006" key="4">
    <source>
        <dbReference type="Google" id="ProtNLM"/>
    </source>
</evidence>
<dbReference type="STRING" id="767817.Desgi_1357"/>
<organism evidence="2 3">
    <name type="scientific">Desulfoscipio gibsoniae DSM 7213</name>
    <dbReference type="NCBI Taxonomy" id="767817"/>
    <lineage>
        <taxon>Bacteria</taxon>
        <taxon>Bacillati</taxon>
        <taxon>Bacillota</taxon>
        <taxon>Clostridia</taxon>
        <taxon>Eubacteriales</taxon>
        <taxon>Desulfallaceae</taxon>
        <taxon>Desulfoscipio</taxon>
    </lineage>
</organism>
<dbReference type="KEGG" id="dgi:Desgi_1357"/>
<dbReference type="OrthoDB" id="2941987at2"/>
<sequence length="233" mass="26106">MSNWKTKVLSIVLGFSVLVPTASFAADTVTAPVDLPSNAKFNYHQRFDGEQGLSAQDNILGLVSKYAPDNMEEWQSVIAEREQLMSELKEQAPEQRPILSDEMKEKLQAVREAVKNGTMTQEQAAEELKELGLEKAGEIKQRPELSDEVKEELEAVREAVKNGTMTREQASEEFEKLGLQGKRDLPNQNNIMVQLDSAVESGDESTIKDLLAQLLEQMKEKNQQLSTKLSEIN</sequence>
<evidence type="ECO:0000313" key="3">
    <source>
        <dbReference type="Proteomes" id="UP000013520"/>
    </source>
</evidence>
<dbReference type="RefSeq" id="WP_006522650.1">
    <property type="nucleotide sequence ID" value="NC_021184.1"/>
</dbReference>
<dbReference type="Proteomes" id="UP000013520">
    <property type="component" value="Chromosome"/>
</dbReference>
<protein>
    <recommendedName>
        <fullName evidence="4">DUF5667 domain-containing protein</fullName>
    </recommendedName>
</protein>
<reference evidence="2 3" key="1">
    <citation type="submission" date="2012-01" db="EMBL/GenBank/DDBJ databases">
        <title>Complete sequence of Desulfotomaculum gibsoniae DSM 7213.</title>
        <authorList>
            <consortium name="US DOE Joint Genome Institute"/>
            <person name="Lucas S."/>
            <person name="Han J."/>
            <person name="Lapidus A."/>
            <person name="Cheng J.-F."/>
            <person name="Goodwin L."/>
            <person name="Pitluck S."/>
            <person name="Peters L."/>
            <person name="Ovchinnikova G."/>
            <person name="Teshima H."/>
            <person name="Detter J.C."/>
            <person name="Han C."/>
            <person name="Tapia R."/>
            <person name="Land M."/>
            <person name="Hauser L."/>
            <person name="Kyrpides N."/>
            <person name="Ivanova N."/>
            <person name="Pagani I."/>
            <person name="Parshina S."/>
            <person name="Plugge C."/>
            <person name="Muyzer G."/>
            <person name="Kuever J."/>
            <person name="Ivanova A."/>
            <person name="Nazina T."/>
            <person name="Klenk H.-P."/>
            <person name="Brambilla E."/>
            <person name="Spring S."/>
            <person name="Stams A.F."/>
            <person name="Woyke T."/>
        </authorList>
    </citation>
    <scope>NUCLEOTIDE SEQUENCE [LARGE SCALE GENOMIC DNA]</scope>
    <source>
        <strain evidence="2 3">DSM 7213</strain>
    </source>
</reference>
<evidence type="ECO:0000256" key="1">
    <source>
        <dbReference type="SAM" id="SignalP"/>
    </source>
</evidence>
<dbReference type="AlphaFoldDB" id="R4KCF2"/>
<gene>
    <name evidence="2" type="ORF">Desgi_1357</name>
</gene>
<proteinExistence type="predicted"/>